<sequence>MRIGSDERVEWNTIAARDGIHGFALLYGMLEEVAGYYDCLPHHKVIGIYNAVCVQYRLSGYAEFTGQAVYGIALCYFMYDQLISLLE</sequence>
<name>A0A645FCL4_9ZZZZ</name>
<protein>
    <submittedName>
        <fullName evidence="1">Uncharacterized protein</fullName>
    </submittedName>
</protein>
<accession>A0A645FCL4</accession>
<gene>
    <name evidence="1" type="ORF">SDC9_157599</name>
</gene>
<proteinExistence type="predicted"/>
<evidence type="ECO:0000313" key="1">
    <source>
        <dbReference type="EMBL" id="MPN10304.1"/>
    </source>
</evidence>
<comment type="caution">
    <text evidence="1">The sequence shown here is derived from an EMBL/GenBank/DDBJ whole genome shotgun (WGS) entry which is preliminary data.</text>
</comment>
<reference evidence="1" key="1">
    <citation type="submission" date="2019-08" db="EMBL/GenBank/DDBJ databases">
        <authorList>
            <person name="Kucharzyk K."/>
            <person name="Murdoch R.W."/>
            <person name="Higgins S."/>
            <person name="Loffler F."/>
        </authorList>
    </citation>
    <scope>NUCLEOTIDE SEQUENCE</scope>
</reference>
<dbReference type="EMBL" id="VSSQ01056447">
    <property type="protein sequence ID" value="MPN10304.1"/>
    <property type="molecule type" value="Genomic_DNA"/>
</dbReference>
<dbReference type="AlphaFoldDB" id="A0A645FCL4"/>
<organism evidence="1">
    <name type="scientific">bioreactor metagenome</name>
    <dbReference type="NCBI Taxonomy" id="1076179"/>
    <lineage>
        <taxon>unclassified sequences</taxon>
        <taxon>metagenomes</taxon>
        <taxon>ecological metagenomes</taxon>
    </lineage>
</organism>